<comment type="caution">
    <text evidence="2">The sequence shown here is derived from an EMBL/GenBank/DDBJ whole genome shotgun (WGS) entry which is preliminary data.</text>
</comment>
<name>A0ABU0E1G8_9FIRM</name>
<evidence type="ECO:0000313" key="2">
    <source>
        <dbReference type="EMBL" id="MDQ0360656.1"/>
    </source>
</evidence>
<dbReference type="Proteomes" id="UP001230220">
    <property type="component" value="Unassembled WGS sequence"/>
</dbReference>
<dbReference type="SUPFAM" id="SSF54427">
    <property type="entry name" value="NTF2-like"/>
    <property type="match status" value="2"/>
</dbReference>
<gene>
    <name evidence="2" type="ORF">J2S15_001401</name>
</gene>
<evidence type="ECO:0000313" key="3">
    <source>
        <dbReference type="Proteomes" id="UP001230220"/>
    </source>
</evidence>
<dbReference type="Gene3D" id="3.10.450.50">
    <property type="match status" value="2"/>
</dbReference>
<reference evidence="2 3" key="1">
    <citation type="submission" date="2023-07" db="EMBL/GenBank/DDBJ databases">
        <title>Genomic Encyclopedia of Type Strains, Phase IV (KMG-IV): sequencing the most valuable type-strain genomes for metagenomic binning, comparative biology and taxonomic classification.</title>
        <authorList>
            <person name="Goeker M."/>
        </authorList>
    </citation>
    <scope>NUCLEOTIDE SEQUENCE [LARGE SCALE GENOMIC DNA]</scope>
    <source>
        <strain evidence="2 3">DSM 16784</strain>
    </source>
</reference>
<proteinExistence type="predicted"/>
<dbReference type="RefSeq" id="WP_307406728.1">
    <property type="nucleotide sequence ID" value="NZ_JAUSUR010000002.1"/>
</dbReference>
<protein>
    <recommendedName>
        <fullName evidence="1">SnoaL-like domain-containing protein</fullName>
    </recommendedName>
</protein>
<sequence length="313" mass="37284">MSRKIIKEIFDTFINGLEKNKFDCFDINFADNVEFETTIFGNFSNIETAKEIFKWKGPDLDYSRYRLFNNSVFTNDKTGIQSVYVVALVGYEKDNYFHYLQFGGRYLVYYEKSGLDWKIAKLKYGLDMIDGNTSFVSDWWKLMDFTIYNGYKNYPINSNIEAPWRNYDYSDEWSEKEKIMDVYNRYAWGIDYNDFEITKSVLSENVFSDIQENSIYGRESLIQMFKQKRNKENLMSHVGYVDKITIDENKAIMTVFRHEPHRIGTNTITKDNKDTMFYTVNYTFYLKKIENNWITDKIVYDIGVFGINTDVKP</sequence>
<keyword evidence="3" id="KW-1185">Reference proteome</keyword>
<evidence type="ECO:0000259" key="1">
    <source>
        <dbReference type="Pfam" id="PF13577"/>
    </source>
</evidence>
<organism evidence="2 3">
    <name type="scientific">Breznakia pachnodae</name>
    <dbReference type="NCBI Taxonomy" id="265178"/>
    <lineage>
        <taxon>Bacteria</taxon>
        <taxon>Bacillati</taxon>
        <taxon>Bacillota</taxon>
        <taxon>Erysipelotrichia</taxon>
        <taxon>Erysipelotrichales</taxon>
        <taxon>Erysipelotrichaceae</taxon>
        <taxon>Breznakia</taxon>
    </lineage>
</organism>
<accession>A0ABU0E1G8</accession>
<dbReference type="InterPro" id="IPR037401">
    <property type="entry name" value="SnoaL-like"/>
</dbReference>
<dbReference type="Pfam" id="PF13577">
    <property type="entry name" value="SnoaL_4"/>
    <property type="match status" value="1"/>
</dbReference>
<dbReference type="EMBL" id="JAUSUR010000002">
    <property type="protein sequence ID" value="MDQ0360656.1"/>
    <property type="molecule type" value="Genomic_DNA"/>
</dbReference>
<feature type="domain" description="SnoaL-like" evidence="1">
    <location>
        <begin position="174"/>
        <end position="293"/>
    </location>
</feature>
<dbReference type="InterPro" id="IPR032710">
    <property type="entry name" value="NTF2-like_dom_sf"/>
</dbReference>